<proteinExistence type="predicted"/>
<dbReference type="InterPro" id="IPR036163">
    <property type="entry name" value="HMA_dom_sf"/>
</dbReference>
<comment type="caution">
    <text evidence="2">The sequence shown here is derived from an EMBL/GenBank/DDBJ whole genome shotgun (WGS) entry which is preliminary data.</text>
</comment>
<dbReference type="AlphaFoldDB" id="A0A9X4AN47"/>
<reference evidence="2" key="1">
    <citation type="submission" date="2022-06" db="EMBL/GenBank/DDBJ databases">
        <title>Aquibacillus sp. a new bacterium isolated from soil saline samples.</title>
        <authorList>
            <person name="Galisteo C."/>
            <person name="De La Haba R."/>
            <person name="Sanchez-Porro C."/>
            <person name="Ventosa A."/>
        </authorList>
    </citation>
    <scope>NUCLEOTIDE SEQUENCE</scope>
    <source>
        <strain evidence="2">3ASR75-11</strain>
    </source>
</reference>
<keyword evidence="3" id="KW-1185">Reference proteome</keyword>
<evidence type="ECO:0000313" key="3">
    <source>
        <dbReference type="Proteomes" id="UP001145050"/>
    </source>
</evidence>
<evidence type="ECO:0000313" key="2">
    <source>
        <dbReference type="EMBL" id="MDC3424165.1"/>
    </source>
</evidence>
<dbReference type="Pfam" id="PF00403">
    <property type="entry name" value="HMA"/>
    <property type="match status" value="1"/>
</dbReference>
<sequence>MIIHKLAIPNLPKQDEQKISEALLDVWGVRNVKMNAQTKEAIISYDEKAGSLQDFQQAIIDMGYEAEVVEGGQNSGQNL</sequence>
<accession>A0A9X4AN47</accession>
<protein>
    <submittedName>
        <fullName evidence="2">Cation transporter</fullName>
    </submittedName>
</protein>
<name>A0A9X4AN47_9BACI</name>
<dbReference type="SUPFAM" id="SSF55008">
    <property type="entry name" value="HMA, heavy metal-associated domain"/>
    <property type="match status" value="1"/>
</dbReference>
<feature type="domain" description="HMA" evidence="1">
    <location>
        <begin position="1"/>
        <end position="67"/>
    </location>
</feature>
<gene>
    <name evidence="2" type="ORF">NC797_06535</name>
</gene>
<dbReference type="PROSITE" id="PS50846">
    <property type="entry name" value="HMA_2"/>
    <property type="match status" value="1"/>
</dbReference>
<dbReference type="Gene3D" id="3.30.70.100">
    <property type="match status" value="1"/>
</dbReference>
<dbReference type="EMBL" id="JAMQKB010000004">
    <property type="protein sequence ID" value="MDC3424165.1"/>
    <property type="molecule type" value="Genomic_DNA"/>
</dbReference>
<dbReference type="CDD" id="cd00371">
    <property type="entry name" value="HMA"/>
    <property type="match status" value="1"/>
</dbReference>
<organism evidence="2 3">
    <name type="scientific">Terrihalobacillus insolitus</name>
    <dbReference type="NCBI Taxonomy" id="2950438"/>
    <lineage>
        <taxon>Bacteria</taxon>
        <taxon>Bacillati</taxon>
        <taxon>Bacillota</taxon>
        <taxon>Bacilli</taxon>
        <taxon>Bacillales</taxon>
        <taxon>Bacillaceae</taxon>
        <taxon>Terrihalobacillus</taxon>
    </lineage>
</organism>
<evidence type="ECO:0000259" key="1">
    <source>
        <dbReference type="PROSITE" id="PS50846"/>
    </source>
</evidence>
<dbReference type="InterPro" id="IPR006121">
    <property type="entry name" value="HMA_dom"/>
</dbReference>
<dbReference type="Proteomes" id="UP001145050">
    <property type="component" value="Unassembled WGS sequence"/>
</dbReference>
<dbReference type="RefSeq" id="WP_272435964.1">
    <property type="nucleotide sequence ID" value="NZ_JAMQKB010000004.1"/>
</dbReference>
<dbReference type="GO" id="GO:0046872">
    <property type="term" value="F:metal ion binding"/>
    <property type="evidence" value="ECO:0007669"/>
    <property type="project" value="InterPro"/>
</dbReference>